<dbReference type="Gramene" id="AUR62002442-RA">
    <property type="protein sequence ID" value="AUR62002442-RA:cds"/>
    <property type="gene ID" value="AUR62002442"/>
</dbReference>
<reference evidence="2" key="1">
    <citation type="journal article" date="2017" name="Nature">
        <title>The genome of Chenopodium quinoa.</title>
        <authorList>
            <person name="Jarvis D.E."/>
            <person name="Ho Y.S."/>
            <person name="Lightfoot D.J."/>
            <person name="Schmoeckel S.M."/>
            <person name="Li B."/>
            <person name="Borm T.J.A."/>
            <person name="Ohyanagi H."/>
            <person name="Mineta K."/>
            <person name="Michell C.T."/>
            <person name="Saber N."/>
            <person name="Kharbatia N.M."/>
            <person name="Rupper R.R."/>
            <person name="Sharp A.R."/>
            <person name="Dally N."/>
            <person name="Boughton B.A."/>
            <person name="Woo Y.H."/>
            <person name="Gao G."/>
            <person name="Schijlen E.G.W.M."/>
            <person name="Guo X."/>
            <person name="Momin A.A."/>
            <person name="Negrao S."/>
            <person name="Al-Babili S."/>
            <person name="Gehring C."/>
            <person name="Roessner U."/>
            <person name="Jung C."/>
            <person name="Murphy K."/>
            <person name="Arold S.T."/>
            <person name="Gojobori T."/>
            <person name="van der Linden C.G."/>
            <person name="van Loo E.N."/>
            <person name="Jellen E.N."/>
            <person name="Maughan P.J."/>
            <person name="Tester M."/>
        </authorList>
    </citation>
    <scope>NUCLEOTIDE SEQUENCE [LARGE SCALE GENOMIC DNA]</scope>
    <source>
        <strain evidence="2">cv. PI 614886</strain>
    </source>
</reference>
<keyword evidence="3" id="KW-1185">Reference proteome</keyword>
<dbReference type="InterPro" id="IPR033309">
    <property type="entry name" value="Mus81"/>
</dbReference>
<dbReference type="Gene3D" id="1.10.150.670">
    <property type="entry name" value="Crossover junction endonuclease EME1, DNA-binding domain"/>
    <property type="match status" value="1"/>
</dbReference>
<keyword evidence="1" id="KW-0460">Magnesium</keyword>
<dbReference type="GO" id="GO:0048257">
    <property type="term" value="F:3'-flap endonuclease activity"/>
    <property type="evidence" value="ECO:0007669"/>
    <property type="project" value="TreeGrafter"/>
</dbReference>
<dbReference type="AlphaFoldDB" id="A0A803KTT4"/>
<comment type="function">
    <text evidence="1">Interacts with EME1 to form a DNA structure-specific endonuclease with substrate preference for branched DNA structures with a 5'-end at the branch nick. Typical substrates include 3'-flap structures, D-loops, replication forks and nicked Holliday junctions. May be required in mitosis for the processing of stalled or collapsed replication fork intermediates. May be required in meiosis for the repair of meiosis-specific double strand breaks subsequent to single-end invasion (SEI).</text>
</comment>
<comment type="subcellular location">
    <subcellularLocation>
        <location evidence="1">Nucleus</location>
    </subcellularLocation>
</comment>
<dbReference type="Proteomes" id="UP000596660">
    <property type="component" value="Unplaced"/>
</dbReference>
<keyword evidence="1" id="KW-0233">DNA recombination</keyword>
<dbReference type="GO" id="GO:0008821">
    <property type="term" value="F:crossover junction DNA endonuclease activity"/>
    <property type="evidence" value="ECO:0007669"/>
    <property type="project" value="UniProtKB-UniRule"/>
</dbReference>
<comment type="similarity">
    <text evidence="1">Belongs to the XPF family.</text>
</comment>
<dbReference type="GO" id="GO:0005634">
    <property type="term" value="C:nucleus"/>
    <property type="evidence" value="ECO:0007669"/>
    <property type="project" value="UniProtKB-SubCell"/>
</dbReference>
<evidence type="ECO:0000313" key="3">
    <source>
        <dbReference type="Proteomes" id="UP000596660"/>
    </source>
</evidence>
<dbReference type="GO" id="GO:0000712">
    <property type="term" value="P:resolution of meiotic recombination intermediates"/>
    <property type="evidence" value="ECO:0007669"/>
    <property type="project" value="TreeGrafter"/>
</dbReference>
<dbReference type="GO" id="GO:0046872">
    <property type="term" value="F:metal ion binding"/>
    <property type="evidence" value="ECO:0007669"/>
    <property type="project" value="UniProtKB-UniRule"/>
</dbReference>
<reference evidence="2" key="2">
    <citation type="submission" date="2021-03" db="UniProtKB">
        <authorList>
            <consortium name="EnsemblPlants"/>
        </authorList>
    </citation>
    <scope>IDENTIFICATION</scope>
</reference>
<dbReference type="PANTHER" id="PTHR13451">
    <property type="entry name" value="CLASS II CROSSOVER JUNCTION ENDONUCLEASE MUS81"/>
    <property type="match status" value="1"/>
</dbReference>
<comment type="cofactor">
    <cofactor evidence="1">
        <name>Mg(2+)</name>
        <dbReference type="ChEBI" id="CHEBI:18420"/>
    </cofactor>
</comment>
<name>A0A803KTT4_CHEQI</name>
<protein>
    <recommendedName>
        <fullName evidence="1">Crossover junction endonuclease MUS81</fullName>
        <ecNumber evidence="1">3.1.22.-</ecNumber>
    </recommendedName>
</protein>
<keyword evidence="1" id="KW-0227">DNA damage</keyword>
<dbReference type="InterPro" id="IPR042530">
    <property type="entry name" value="EME1/EME2_C"/>
</dbReference>
<keyword evidence="1" id="KW-0255">Endonuclease</keyword>
<proteinExistence type="inferred from homology"/>
<keyword evidence="1" id="KW-0479">Metal-binding</keyword>
<dbReference type="GO" id="GO:0003677">
    <property type="term" value="F:DNA binding"/>
    <property type="evidence" value="ECO:0007669"/>
    <property type="project" value="UniProtKB-UniRule"/>
</dbReference>
<dbReference type="EnsemblPlants" id="AUR62002442-RA">
    <property type="protein sequence ID" value="AUR62002442-RA:cds"/>
    <property type="gene ID" value="AUR62002442"/>
</dbReference>
<accession>A0A803KTT4</accession>
<dbReference type="OMA" id="RICPSYE"/>
<keyword evidence="1" id="KW-0540">Nuclease</keyword>
<dbReference type="GO" id="GO:0006308">
    <property type="term" value="P:DNA catabolic process"/>
    <property type="evidence" value="ECO:0007669"/>
    <property type="project" value="UniProtKB-UniRule"/>
</dbReference>
<dbReference type="GO" id="GO:0048476">
    <property type="term" value="C:Holliday junction resolvase complex"/>
    <property type="evidence" value="ECO:0007669"/>
    <property type="project" value="UniProtKB-UniRule"/>
</dbReference>
<dbReference type="GO" id="GO:0000727">
    <property type="term" value="P:double-strand break repair via break-induced replication"/>
    <property type="evidence" value="ECO:0007669"/>
    <property type="project" value="UniProtKB-UniRule"/>
</dbReference>
<evidence type="ECO:0000313" key="2">
    <source>
        <dbReference type="EnsemblPlants" id="AUR62002442-RA:cds"/>
    </source>
</evidence>
<sequence>MSSSLYLCFIQRTGIKKIMYLVEGDPNACEGADSIKTACFTTEILEEFDVQRTTSLVDTIHRYGLLTLAVPDHYKLISSDEKCKTAGVCPKYNRFIKNCEDADKLTVGEAFDIQLMQLGLAVVQVTEDVAMAVLECYPTLCSLAHAYAALDEDTLAQETLLVKKSEGAVSAVASKNIFHFVWAG</sequence>
<dbReference type="EC" id="3.1.22.-" evidence="1"/>
<comment type="subunit">
    <text evidence="1">Interacts with EME1.</text>
</comment>
<dbReference type="GO" id="GO:0031573">
    <property type="term" value="P:mitotic intra-S DNA damage checkpoint signaling"/>
    <property type="evidence" value="ECO:0007669"/>
    <property type="project" value="TreeGrafter"/>
</dbReference>
<dbReference type="PANTHER" id="PTHR13451:SF0">
    <property type="entry name" value="CROSSOVER JUNCTION ENDONUCLEASE MUS81"/>
    <property type="match status" value="1"/>
</dbReference>
<evidence type="ECO:0000256" key="1">
    <source>
        <dbReference type="RuleBase" id="RU369042"/>
    </source>
</evidence>
<keyword evidence="1" id="KW-0378">Hydrolase</keyword>
<keyword evidence="1" id="KW-0539">Nucleus</keyword>
<keyword evidence="1" id="KW-0234">DNA repair</keyword>
<organism evidence="2 3">
    <name type="scientific">Chenopodium quinoa</name>
    <name type="common">Quinoa</name>
    <dbReference type="NCBI Taxonomy" id="63459"/>
    <lineage>
        <taxon>Eukaryota</taxon>
        <taxon>Viridiplantae</taxon>
        <taxon>Streptophyta</taxon>
        <taxon>Embryophyta</taxon>
        <taxon>Tracheophyta</taxon>
        <taxon>Spermatophyta</taxon>
        <taxon>Magnoliopsida</taxon>
        <taxon>eudicotyledons</taxon>
        <taxon>Gunneridae</taxon>
        <taxon>Pentapetalae</taxon>
        <taxon>Caryophyllales</taxon>
        <taxon>Chenopodiaceae</taxon>
        <taxon>Chenopodioideae</taxon>
        <taxon>Atripliceae</taxon>
        <taxon>Chenopodium</taxon>
    </lineage>
</organism>